<name>A0AAV0YVP3_VICFA</name>
<keyword evidence="2" id="KW-1185">Reference proteome</keyword>
<dbReference type="Proteomes" id="UP001157006">
    <property type="component" value="Chromosome 1L"/>
</dbReference>
<reference evidence="1 2" key="1">
    <citation type="submission" date="2023-01" db="EMBL/GenBank/DDBJ databases">
        <authorList>
            <person name="Kreplak J."/>
        </authorList>
    </citation>
    <scope>NUCLEOTIDE SEQUENCE [LARGE SCALE GENOMIC DNA]</scope>
</reference>
<dbReference type="EMBL" id="OX451736">
    <property type="protein sequence ID" value="CAI8589994.1"/>
    <property type="molecule type" value="Genomic_DNA"/>
</dbReference>
<gene>
    <name evidence="1" type="ORF">VFH_I420400</name>
</gene>
<evidence type="ECO:0000313" key="2">
    <source>
        <dbReference type="Proteomes" id="UP001157006"/>
    </source>
</evidence>
<accession>A0AAV0YVP3</accession>
<protein>
    <submittedName>
        <fullName evidence="1">Uncharacterized protein</fullName>
    </submittedName>
</protein>
<organism evidence="1 2">
    <name type="scientific">Vicia faba</name>
    <name type="common">Broad bean</name>
    <name type="synonym">Faba vulgaris</name>
    <dbReference type="NCBI Taxonomy" id="3906"/>
    <lineage>
        <taxon>Eukaryota</taxon>
        <taxon>Viridiplantae</taxon>
        <taxon>Streptophyta</taxon>
        <taxon>Embryophyta</taxon>
        <taxon>Tracheophyta</taxon>
        <taxon>Spermatophyta</taxon>
        <taxon>Magnoliopsida</taxon>
        <taxon>eudicotyledons</taxon>
        <taxon>Gunneridae</taxon>
        <taxon>Pentapetalae</taxon>
        <taxon>rosids</taxon>
        <taxon>fabids</taxon>
        <taxon>Fabales</taxon>
        <taxon>Fabaceae</taxon>
        <taxon>Papilionoideae</taxon>
        <taxon>50 kb inversion clade</taxon>
        <taxon>NPAAA clade</taxon>
        <taxon>Hologalegina</taxon>
        <taxon>IRL clade</taxon>
        <taxon>Fabeae</taxon>
        <taxon>Vicia</taxon>
    </lineage>
</organism>
<sequence>MWTLHDSCSTLIFGNIHFLVQNPTTHVSNIQNQIHLMGMNDELKAQEHKAQHDLEDALAKEEIFWMEKARLRWNKHGDRNTSYFHRVTKIKCRKKITRLRNGTMQASDLLDIIPNMVPEPMNSILTYVLSIEEITNVVFGLRKESAPGIIGCQTTTMPILLF</sequence>
<evidence type="ECO:0000313" key="1">
    <source>
        <dbReference type="EMBL" id="CAI8589994.1"/>
    </source>
</evidence>
<dbReference type="AlphaFoldDB" id="A0AAV0YVP3"/>
<proteinExistence type="predicted"/>